<feature type="compositionally biased region" description="Low complexity" evidence="1">
    <location>
        <begin position="68"/>
        <end position="114"/>
    </location>
</feature>
<feature type="region of interest" description="Disordered" evidence="1">
    <location>
        <begin position="53"/>
        <end position="119"/>
    </location>
</feature>
<sequence length="206" mass="22412">MGIVNLPPAPHGGGKYSGSVELSRNEAEVMLERLSSALSQLQAGSSLNEVSRATLQAPGPPGRPAQPQPQQQQQQQQYKQMTYQGQQGQMMQPRMTMQGGYSSPSGGNPSTSMPRNQQGGDMYQQRPSFNQGSVMELLLNMGQRAVGLAVEIHSQSSQHSRKGVVRMVVPQQLCIVVQFGGVSTPLKASDEFREFTIRILQDNSGR</sequence>
<gene>
    <name evidence="2" type="ORF">TCHU04912_LOCUS5225</name>
</gene>
<dbReference type="EMBL" id="HBGG01010356">
    <property type="protein sequence ID" value="CAD9202991.1"/>
    <property type="molecule type" value="Transcribed_RNA"/>
</dbReference>
<organism evidence="2">
    <name type="scientific">Tetraselmis chuii</name>
    <dbReference type="NCBI Taxonomy" id="63592"/>
    <lineage>
        <taxon>Eukaryota</taxon>
        <taxon>Viridiplantae</taxon>
        <taxon>Chlorophyta</taxon>
        <taxon>core chlorophytes</taxon>
        <taxon>Chlorodendrophyceae</taxon>
        <taxon>Chlorodendrales</taxon>
        <taxon>Chlorodendraceae</taxon>
        <taxon>Tetraselmis</taxon>
    </lineage>
</organism>
<name>A0A7S1X1N8_9CHLO</name>
<protein>
    <submittedName>
        <fullName evidence="2">Uncharacterized protein</fullName>
    </submittedName>
</protein>
<proteinExistence type="predicted"/>
<feature type="region of interest" description="Disordered" evidence="1">
    <location>
        <begin position="1"/>
        <end position="20"/>
    </location>
</feature>
<feature type="compositionally biased region" description="Pro residues" evidence="1">
    <location>
        <begin position="58"/>
        <end position="67"/>
    </location>
</feature>
<reference evidence="2" key="1">
    <citation type="submission" date="2021-01" db="EMBL/GenBank/DDBJ databases">
        <authorList>
            <person name="Corre E."/>
            <person name="Pelletier E."/>
            <person name="Niang G."/>
            <person name="Scheremetjew M."/>
            <person name="Finn R."/>
            <person name="Kale V."/>
            <person name="Holt S."/>
            <person name="Cochrane G."/>
            <person name="Meng A."/>
            <person name="Brown T."/>
            <person name="Cohen L."/>
        </authorList>
    </citation>
    <scope>NUCLEOTIDE SEQUENCE</scope>
    <source>
        <strain evidence="2">PLY429</strain>
    </source>
</reference>
<evidence type="ECO:0000256" key="1">
    <source>
        <dbReference type="SAM" id="MobiDB-lite"/>
    </source>
</evidence>
<evidence type="ECO:0000313" key="2">
    <source>
        <dbReference type="EMBL" id="CAD9202991.1"/>
    </source>
</evidence>
<accession>A0A7S1X1N8</accession>
<dbReference type="AlphaFoldDB" id="A0A7S1X1N8"/>